<proteinExistence type="predicted"/>
<organism evidence="2 3">
    <name type="scientific">Verticillium longisporum</name>
    <name type="common">Verticillium dahliae var. longisporum</name>
    <dbReference type="NCBI Taxonomy" id="100787"/>
    <lineage>
        <taxon>Eukaryota</taxon>
        <taxon>Fungi</taxon>
        <taxon>Dikarya</taxon>
        <taxon>Ascomycota</taxon>
        <taxon>Pezizomycotina</taxon>
        <taxon>Sordariomycetes</taxon>
        <taxon>Hypocreomycetidae</taxon>
        <taxon>Glomerellales</taxon>
        <taxon>Plectosphaerellaceae</taxon>
        <taxon>Verticillium</taxon>
    </lineage>
</organism>
<gene>
    <name evidence="2" type="ORF">BN1723_021026</name>
</gene>
<dbReference type="Pfam" id="PF04218">
    <property type="entry name" value="CENP-B_N"/>
    <property type="match status" value="1"/>
</dbReference>
<sequence>MKQTEIGAMFGVERSTVSKVLRNKEKYLFPEDRT</sequence>
<name>A0A0G4KYQ4_VERLO</name>
<feature type="domain" description="HTH psq-type" evidence="1">
    <location>
        <begin position="3"/>
        <end position="29"/>
    </location>
</feature>
<evidence type="ECO:0000313" key="2">
    <source>
        <dbReference type="EMBL" id="CRK14902.1"/>
    </source>
</evidence>
<dbReference type="Gene3D" id="1.10.10.60">
    <property type="entry name" value="Homeodomain-like"/>
    <property type="match status" value="1"/>
</dbReference>
<dbReference type="GO" id="GO:0003677">
    <property type="term" value="F:DNA binding"/>
    <property type="evidence" value="ECO:0007669"/>
    <property type="project" value="InterPro"/>
</dbReference>
<feature type="non-terminal residue" evidence="2">
    <location>
        <position position="34"/>
    </location>
</feature>
<evidence type="ECO:0000259" key="1">
    <source>
        <dbReference type="Pfam" id="PF04218"/>
    </source>
</evidence>
<dbReference type="InterPro" id="IPR007889">
    <property type="entry name" value="HTH_Psq"/>
</dbReference>
<evidence type="ECO:0000313" key="3">
    <source>
        <dbReference type="Proteomes" id="UP000045706"/>
    </source>
</evidence>
<dbReference type="EMBL" id="CVQI01005526">
    <property type="protein sequence ID" value="CRK14902.1"/>
    <property type="molecule type" value="Genomic_DNA"/>
</dbReference>
<dbReference type="Proteomes" id="UP000045706">
    <property type="component" value="Unassembled WGS sequence"/>
</dbReference>
<protein>
    <recommendedName>
        <fullName evidence="1">HTH psq-type domain-containing protein</fullName>
    </recommendedName>
</protein>
<dbReference type="AlphaFoldDB" id="A0A0G4KYQ4"/>
<reference evidence="3" key="1">
    <citation type="submission" date="2015-05" db="EMBL/GenBank/DDBJ databases">
        <authorList>
            <person name="Fogelqvist Johan"/>
        </authorList>
    </citation>
    <scope>NUCLEOTIDE SEQUENCE [LARGE SCALE GENOMIC DNA]</scope>
</reference>
<accession>A0A0G4KYQ4</accession>